<accession>A0A9Q5HSH7</accession>
<evidence type="ECO:0000313" key="2">
    <source>
        <dbReference type="Proteomes" id="UP000757232"/>
    </source>
</evidence>
<dbReference type="Proteomes" id="UP000757232">
    <property type="component" value="Unassembled WGS sequence"/>
</dbReference>
<gene>
    <name evidence="1" type="ORF">A7U60_g7806</name>
</gene>
<comment type="caution">
    <text evidence="1">The sequence shown here is derived from an EMBL/GenBank/DDBJ whole genome shotgun (WGS) entry which is preliminary data.</text>
</comment>
<dbReference type="AlphaFoldDB" id="A0A9Q5HSH7"/>
<organism evidence="1 2">
    <name type="scientific">Sanghuangporus baumii</name>
    <name type="common">Phellinus baumii</name>
    <dbReference type="NCBI Taxonomy" id="108892"/>
    <lineage>
        <taxon>Eukaryota</taxon>
        <taxon>Fungi</taxon>
        <taxon>Dikarya</taxon>
        <taxon>Basidiomycota</taxon>
        <taxon>Agaricomycotina</taxon>
        <taxon>Agaricomycetes</taxon>
        <taxon>Hymenochaetales</taxon>
        <taxon>Hymenochaetaceae</taxon>
        <taxon>Sanghuangporus</taxon>
    </lineage>
</organism>
<sequence>MLTETSRLQEVGIYFCLLSEELWHGREIGAGYVEGALSVLCLLLSEDLSSVQDRYYQGTNDFADDYPQSKVAISNGALLSERSRVAMI</sequence>
<protein>
    <submittedName>
        <fullName evidence="1">Uncharacterized protein</fullName>
    </submittedName>
</protein>
<evidence type="ECO:0000313" key="1">
    <source>
        <dbReference type="EMBL" id="OCB85180.1"/>
    </source>
</evidence>
<reference evidence="1" key="1">
    <citation type="submission" date="2016-06" db="EMBL/GenBank/DDBJ databases">
        <title>Draft Genome sequence of the fungus Inonotus baumii.</title>
        <authorList>
            <person name="Zhu H."/>
            <person name="Lin W."/>
        </authorList>
    </citation>
    <scope>NUCLEOTIDE SEQUENCE</scope>
    <source>
        <strain evidence="1">821</strain>
    </source>
</reference>
<keyword evidence="2" id="KW-1185">Reference proteome</keyword>
<dbReference type="EMBL" id="LNZH02000211">
    <property type="protein sequence ID" value="OCB85180.1"/>
    <property type="molecule type" value="Genomic_DNA"/>
</dbReference>
<name>A0A9Q5HSH7_SANBA</name>
<proteinExistence type="predicted"/>